<dbReference type="GO" id="GO:0005829">
    <property type="term" value="C:cytosol"/>
    <property type="evidence" value="ECO:0007669"/>
    <property type="project" value="TreeGrafter"/>
</dbReference>
<protein>
    <recommendedName>
        <fullName evidence="5">Cns1/TTC4 wheel domain-containing protein</fullName>
    </recommendedName>
</protein>
<name>A0A9P9A3W6_9PEZI</name>
<dbReference type="Gene3D" id="1.25.40.10">
    <property type="entry name" value="Tetratricopeptide repeat domain"/>
    <property type="match status" value="1"/>
</dbReference>
<evidence type="ECO:0000313" key="7">
    <source>
        <dbReference type="Proteomes" id="UP000758603"/>
    </source>
</evidence>
<dbReference type="SUPFAM" id="SSF48452">
    <property type="entry name" value="TPR-like"/>
    <property type="match status" value="1"/>
</dbReference>
<evidence type="ECO:0000256" key="2">
    <source>
        <dbReference type="ARBA" id="ARBA00022803"/>
    </source>
</evidence>
<dbReference type="FunFam" id="1.25.40.10:FF:000611">
    <property type="entry name" value="TPR repeat protein"/>
    <property type="match status" value="1"/>
</dbReference>
<comment type="similarity">
    <text evidence="3">Belongs to the TTC4 family.</text>
</comment>
<organism evidence="6 7">
    <name type="scientific">Truncatella angustata</name>
    <dbReference type="NCBI Taxonomy" id="152316"/>
    <lineage>
        <taxon>Eukaryota</taxon>
        <taxon>Fungi</taxon>
        <taxon>Dikarya</taxon>
        <taxon>Ascomycota</taxon>
        <taxon>Pezizomycotina</taxon>
        <taxon>Sordariomycetes</taxon>
        <taxon>Xylariomycetidae</taxon>
        <taxon>Amphisphaeriales</taxon>
        <taxon>Sporocadaceae</taxon>
        <taxon>Truncatella</taxon>
    </lineage>
</organism>
<dbReference type="OrthoDB" id="420195at2759"/>
<evidence type="ECO:0000313" key="6">
    <source>
        <dbReference type="EMBL" id="KAH6659690.1"/>
    </source>
</evidence>
<accession>A0A9P9A3W6</accession>
<dbReference type="CDD" id="cd21381">
    <property type="entry name" value="CTWD_TTC4"/>
    <property type="match status" value="1"/>
</dbReference>
<dbReference type="GO" id="GO:0005634">
    <property type="term" value="C:nucleus"/>
    <property type="evidence" value="ECO:0007669"/>
    <property type="project" value="TreeGrafter"/>
</dbReference>
<dbReference type="GO" id="GO:0006457">
    <property type="term" value="P:protein folding"/>
    <property type="evidence" value="ECO:0007669"/>
    <property type="project" value="TreeGrafter"/>
</dbReference>
<dbReference type="InterPro" id="IPR011990">
    <property type="entry name" value="TPR-like_helical_dom_sf"/>
</dbReference>
<comment type="caution">
    <text evidence="6">The sequence shown here is derived from an EMBL/GenBank/DDBJ whole genome shotgun (WGS) entry which is preliminary data.</text>
</comment>
<evidence type="ECO:0000256" key="3">
    <source>
        <dbReference type="ARBA" id="ARBA00023602"/>
    </source>
</evidence>
<dbReference type="RefSeq" id="XP_045963821.1">
    <property type="nucleotide sequence ID" value="XM_046101323.1"/>
</dbReference>
<proteinExistence type="inferred from homology"/>
<dbReference type="GO" id="GO:0051879">
    <property type="term" value="F:Hsp90 protein binding"/>
    <property type="evidence" value="ECO:0007669"/>
    <property type="project" value="InterPro"/>
</dbReference>
<feature type="region of interest" description="Disordered" evidence="4">
    <location>
        <begin position="1"/>
        <end position="43"/>
    </location>
</feature>
<dbReference type="Pfam" id="PF18972">
    <property type="entry name" value="Wheel"/>
    <property type="match status" value="1"/>
</dbReference>
<gene>
    <name evidence="6" type="ORF">BKA67DRAFT_545416</name>
</gene>
<reference evidence="6" key="1">
    <citation type="journal article" date="2021" name="Nat. Commun.">
        <title>Genetic determinants of endophytism in the Arabidopsis root mycobiome.</title>
        <authorList>
            <person name="Mesny F."/>
            <person name="Miyauchi S."/>
            <person name="Thiergart T."/>
            <person name="Pickel B."/>
            <person name="Atanasova L."/>
            <person name="Karlsson M."/>
            <person name="Huettel B."/>
            <person name="Barry K.W."/>
            <person name="Haridas S."/>
            <person name="Chen C."/>
            <person name="Bauer D."/>
            <person name="Andreopoulos W."/>
            <person name="Pangilinan J."/>
            <person name="LaButti K."/>
            <person name="Riley R."/>
            <person name="Lipzen A."/>
            <person name="Clum A."/>
            <person name="Drula E."/>
            <person name="Henrissat B."/>
            <person name="Kohler A."/>
            <person name="Grigoriev I.V."/>
            <person name="Martin F.M."/>
            <person name="Hacquard S."/>
        </authorList>
    </citation>
    <scope>NUCLEOTIDE SEQUENCE</scope>
    <source>
        <strain evidence="6">MPI-SDFR-AT-0073</strain>
    </source>
</reference>
<dbReference type="PANTHER" id="PTHR46035:SF1">
    <property type="entry name" value="TETRATRICOPEPTIDE REPEAT PROTEIN 4"/>
    <property type="match status" value="1"/>
</dbReference>
<dbReference type="AlphaFoldDB" id="A0A9P9A3W6"/>
<dbReference type="PANTHER" id="PTHR46035">
    <property type="entry name" value="TETRATRICOPEPTIDE REPEAT PROTEIN 4"/>
    <property type="match status" value="1"/>
</dbReference>
<evidence type="ECO:0000259" key="5">
    <source>
        <dbReference type="Pfam" id="PF18972"/>
    </source>
</evidence>
<keyword evidence="7" id="KW-1185">Reference proteome</keyword>
<dbReference type="GeneID" id="70130215"/>
<keyword evidence="1" id="KW-0677">Repeat</keyword>
<dbReference type="EMBL" id="JAGPXC010000001">
    <property type="protein sequence ID" value="KAH6659690.1"/>
    <property type="molecule type" value="Genomic_DNA"/>
</dbReference>
<sequence length="444" mass="49527">MVHLEEITDDVAEKLKVSQDSSSTSPPPQPQESKNILPNKNVVDSLPENPILTKLRGLAEAGPGPAGPALSPARAWTENKSIDEIAAELKKSPLFMTELEENDDTEALRALAYEGTPLEVASEFKEQGNHCFQQKKWNDAKEFYGKGILVIAAEERKRRGYDLQGRKIDVTKVEQDPEEEVERQRAVLESLYVNRAACHLEVKNYRSCWLDGAAALKINPRNVKALYRSAKALLAVDKIVEADDACARGLELDGSNKSLQAVAREIVKKTEEVTTRKKREADRLAKEKRREMLLRAAVKARGIKTRTTAQPPEMEDAKMRLVPDEDDPTSSLAFPTVLLYPADLETDFIKAFNEQETLADHLSYVFPLPWDQKGQYTLAGVECYMDTLSGGLIKVGKKAPLLKVLSSDKVEVVDEVVKIFVLPKAKAEAWVQEYKSKKAVERGS</sequence>
<dbReference type="InterPro" id="IPR044059">
    <property type="entry name" value="Csn1/TTC4_wheel"/>
</dbReference>
<dbReference type="GO" id="GO:0030544">
    <property type="term" value="F:Hsp70 protein binding"/>
    <property type="evidence" value="ECO:0007669"/>
    <property type="project" value="TreeGrafter"/>
</dbReference>
<evidence type="ECO:0000256" key="4">
    <source>
        <dbReference type="SAM" id="MobiDB-lite"/>
    </source>
</evidence>
<feature type="compositionally biased region" description="Basic and acidic residues" evidence="4">
    <location>
        <begin position="1"/>
        <end position="17"/>
    </location>
</feature>
<keyword evidence="2" id="KW-0802">TPR repeat</keyword>
<feature type="domain" description="Cns1/TTC4 wheel" evidence="5">
    <location>
        <begin position="324"/>
        <end position="434"/>
    </location>
</feature>
<dbReference type="InterPro" id="IPR019734">
    <property type="entry name" value="TPR_rpt"/>
</dbReference>
<dbReference type="Proteomes" id="UP000758603">
    <property type="component" value="Unassembled WGS sequence"/>
</dbReference>
<evidence type="ECO:0000256" key="1">
    <source>
        <dbReference type="ARBA" id="ARBA00022737"/>
    </source>
</evidence>
<dbReference type="SMART" id="SM00028">
    <property type="entry name" value="TPR"/>
    <property type="match status" value="3"/>
</dbReference>